<dbReference type="InParanoid" id="A0A0C2X3U1"/>
<dbReference type="AlphaFoldDB" id="A0A0C2X3U1"/>
<proteinExistence type="predicted"/>
<feature type="compositionally biased region" description="Polar residues" evidence="5">
    <location>
        <begin position="252"/>
        <end position="266"/>
    </location>
</feature>
<evidence type="ECO:0000256" key="3">
    <source>
        <dbReference type="ARBA" id="ARBA00022833"/>
    </source>
</evidence>
<dbReference type="Proteomes" id="UP000054549">
    <property type="component" value="Unassembled WGS sequence"/>
</dbReference>
<evidence type="ECO:0000256" key="2">
    <source>
        <dbReference type="ARBA" id="ARBA00022771"/>
    </source>
</evidence>
<dbReference type="PANTHER" id="PTHR12298">
    <property type="entry name" value="PCDC2 PROGRAMMED CELL DEATH PROTEIN 2 -RELATED"/>
    <property type="match status" value="1"/>
</dbReference>
<keyword evidence="6" id="KW-0472">Membrane</keyword>
<dbReference type="PROSITE" id="PS01360">
    <property type="entry name" value="ZF_MYND_1"/>
    <property type="match status" value="1"/>
</dbReference>
<keyword evidence="3" id="KW-0862">Zinc</keyword>
<evidence type="ECO:0000259" key="7">
    <source>
        <dbReference type="PROSITE" id="PS50865"/>
    </source>
</evidence>
<keyword evidence="1" id="KW-0479">Metal-binding</keyword>
<keyword evidence="9" id="KW-1185">Reference proteome</keyword>
<feature type="region of interest" description="Disordered" evidence="5">
    <location>
        <begin position="245"/>
        <end position="266"/>
    </location>
</feature>
<name>A0A0C2X3U1_AMAMK</name>
<feature type="region of interest" description="Disordered" evidence="5">
    <location>
        <begin position="301"/>
        <end position="336"/>
    </location>
</feature>
<dbReference type="Gene3D" id="6.10.140.2220">
    <property type="match status" value="1"/>
</dbReference>
<reference evidence="8 9" key="1">
    <citation type="submission" date="2014-04" db="EMBL/GenBank/DDBJ databases">
        <title>Evolutionary Origins and Diversification of the Mycorrhizal Mutualists.</title>
        <authorList>
            <consortium name="DOE Joint Genome Institute"/>
            <consortium name="Mycorrhizal Genomics Consortium"/>
            <person name="Kohler A."/>
            <person name="Kuo A."/>
            <person name="Nagy L.G."/>
            <person name="Floudas D."/>
            <person name="Copeland A."/>
            <person name="Barry K.W."/>
            <person name="Cichocki N."/>
            <person name="Veneault-Fourrey C."/>
            <person name="LaButti K."/>
            <person name="Lindquist E.A."/>
            <person name="Lipzen A."/>
            <person name="Lundell T."/>
            <person name="Morin E."/>
            <person name="Murat C."/>
            <person name="Riley R."/>
            <person name="Ohm R."/>
            <person name="Sun H."/>
            <person name="Tunlid A."/>
            <person name="Henrissat B."/>
            <person name="Grigoriev I.V."/>
            <person name="Hibbett D.S."/>
            <person name="Martin F."/>
        </authorList>
    </citation>
    <scope>NUCLEOTIDE SEQUENCE [LARGE SCALE GENOMIC DNA]</scope>
    <source>
        <strain evidence="8 9">Koide BX008</strain>
    </source>
</reference>
<accession>A0A0C2X3U1</accession>
<keyword evidence="2 4" id="KW-0863">Zinc-finger</keyword>
<dbReference type="OrthoDB" id="432970at2759"/>
<sequence>MKGAVYSERRKRELTDDVQHGVEDDLAWLDQFIHDVRARARKLSLSLTITRPSRCIEHGCMLVNKKTGKITIPVPTSGFEPTRFLYAGLPEPMSESRFLQIGAQDQFYRISSTSHAIALQQYGFSFAYPCYLEYDGTDNVLLPRMSDFTRTIFQYFVLYGPIPSSVPIPVSEKLSVTISEELRGYINDFPLREQGLFCEICQQPAKSTCNSCRTAWYCCRDHQTSDWRNHRVWCKSHHVISAVSTPRKRNSSLESQTSTQCSDANTSLSSTQFSEVQVEDKIVGDLEIVNVVVDADIAEEDTSHTLVDEESSGSQSETQVVSDTEPVEESKLEDNSEDVVVAVEEDSVDDTNTEETSLPLQVEQKIVTLTNSPSAPHRIYSKLDKTLKIFYSWKFYFCLISVIVAYIVQLLFFYMDLRILHISYPISW</sequence>
<organism evidence="8 9">
    <name type="scientific">Amanita muscaria (strain Koide BX008)</name>
    <dbReference type="NCBI Taxonomy" id="946122"/>
    <lineage>
        <taxon>Eukaryota</taxon>
        <taxon>Fungi</taxon>
        <taxon>Dikarya</taxon>
        <taxon>Basidiomycota</taxon>
        <taxon>Agaricomycotina</taxon>
        <taxon>Agaricomycetes</taxon>
        <taxon>Agaricomycetidae</taxon>
        <taxon>Agaricales</taxon>
        <taxon>Pluteineae</taxon>
        <taxon>Amanitaceae</taxon>
        <taxon>Amanita</taxon>
    </lineage>
</organism>
<feature type="domain" description="MYND-type" evidence="7">
    <location>
        <begin position="198"/>
        <end position="234"/>
    </location>
</feature>
<evidence type="ECO:0000256" key="1">
    <source>
        <dbReference type="ARBA" id="ARBA00022723"/>
    </source>
</evidence>
<dbReference type="InterPro" id="IPR002893">
    <property type="entry name" value="Znf_MYND"/>
</dbReference>
<dbReference type="EMBL" id="KN818227">
    <property type="protein sequence ID" value="KIL68857.1"/>
    <property type="molecule type" value="Genomic_DNA"/>
</dbReference>
<evidence type="ECO:0000256" key="4">
    <source>
        <dbReference type="PROSITE-ProRule" id="PRU00134"/>
    </source>
</evidence>
<dbReference type="HOGENOM" id="CLU_640872_0_0_1"/>
<keyword evidence="6" id="KW-1133">Transmembrane helix</keyword>
<evidence type="ECO:0000313" key="8">
    <source>
        <dbReference type="EMBL" id="KIL68857.1"/>
    </source>
</evidence>
<feature type="transmembrane region" description="Helical" evidence="6">
    <location>
        <begin position="395"/>
        <end position="415"/>
    </location>
</feature>
<dbReference type="GO" id="GO:0008270">
    <property type="term" value="F:zinc ion binding"/>
    <property type="evidence" value="ECO:0007669"/>
    <property type="project" value="UniProtKB-KW"/>
</dbReference>
<evidence type="ECO:0000256" key="5">
    <source>
        <dbReference type="SAM" id="MobiDB-lite"/>
    </source>
</evidence>
<dbReference type="Pfam" id="PF01753">
    <property type="entry name" value="zf-MYND"/>
    <property type="match status" value="1"/>
</dbReference>
<dbReference type="PANTHER" id="PTHR12298:SF4">
    <property type="entry name" value="PROGRAMMED CELL DEATH PROTEIN 2"/>
    <property type="match status" value="1"/>
</dbReference>
<feature type="compositionally biased region" description="Polar residues" evidence="5">
    <location>
        <begin position="312"/>
        <end position="322"/>
    </location>
</feature>
<gene>
    <name evidence="8" type="ORF">M378DRAFT_157996</name>
</gene>
<dbReference type="PROSITE" id="PS50865">
    <property type="entry name" value="ZF_MYND_2"/>
    <property type="match status" value="1"/>
</dbReference>
<keyword evidence="6" id="KW-0812">Transmembrane</keyword>
<evidence type="ECO:0000256" key="6">
    <source>
        <dbReference type="SAM" id="Phobius"/>
    </source>
</evidence>
<protein>
    <recommendedName>
        <fullName evidence="7">MYND-type domain-containing protein</fullName>
    </recommendedName>
</protein>
<evidence type="ECO:0000313" key="9">
    <source>
        <dbReference type="Proteomes" id="UP000054549"/>
    </source>
</evidence>
<dbReference type="STRING" id="946122.A0A0C2X3U1"/>
<dbReference type="SUPFAM" id="SSF144232">
    <property type="entry name" value="HIT/MYND zinc finger-like"/>
    <property type="match status" value="1"/>
</dbReference>